<dbReference type="SUPFAM" id="SSF48726">
    <property type="entry name" value="Immunoglobulin"/>
    <property type="match status" value="1"/>
</dbReference>
<dbReference type="InterPro" id="IPR050413">
    <property type="entry name" value="TCR_beta_variable"/>
</dbReference>
<dbReference type="InterPro" id="IPR013783">
    <property type="entry name" value="Ig-like_fold"/>
</dbReference>
<dbReference type="PANTHER" id="PTHR23268">
    <property type="entry name" value="T-CELL RECEPTOR BETA CHAIN"/>
    <property type="match status" value="1"/>
</dbReference>
<feature type="domain" description="Immunoglobulin V-set" evidence="7">
    <location>
        <begin position="46"/>
        <end position="113"/>
    </location>
</feature>
<evidence type="ECO:0000256" key="5">
    <source>
        <dbReference type="ARBA" id="ARBA00023136"/>
    </source>
</evidence>
<evidence type="ECO:0000313" key="9">
    <source>
        <dbReference type="Proteomes" id="UP000236370"/>
    </source>
</evidence>
<dbReference type="EMBL" id="NBAG03000017">
    <property type="protein sequence ID" value="PNI99828.1"/>
    <property type="molecule type" value="Genomic_DNA"/>
</dbReference>
<evidence type="ECO:0000313" key="8">
    <source>
        <dbReference type="EMBL" id="PNI99828.1"/>
    </source>
</evidence>
<sequence>MGTRLLCWAAICLLGADHTGPGVSQSLRHKVAKKGKDVALRYDPISGHNALYWYRQSLGQGLEFPIYFQGKDAADKSGLPRDRFSAERPEASISTLKFQRTQQGDLAVYLCASSSA</sequence>
<dbReference type="Gene3D" id="2.60.40.10">
    <property type="entry name" value="Immunoglobulins"/>
    <property type="match status" value="1"/>
</dbReference>
<feature type="non-terminal residue" evidence="8">
    <location>
        <position position="116"/>
    </location>
</feature>
<gene>
    <name evidence="8" type="ORF">CK820_G0014028</name>
</gene>
<reference evidence="8 9" key="1">
    <citation type="submission" date="2017-12" db="EMBL/GenBank/DDBJ databases">
        <title>High-resolution comparative analysis of great ape genomes.</title>
        <authorList>
            <person name="Pollen A."/>
            <person name="Hastie A."/>
            <person name="Hormozdiari F."/>
            <person name="Dougherty M."/>
            <person name="Liu R."/>
            <person name="Chaisson M."/>
            <person name="Hoppe E."/>
            <person name="Hill C."/>
            <person name="Pang A."/>
            <person name="Hillier L."/>
            <person name="Baker C."/>
            <person name="Armstrong J."/>
            <person name="Shendure J."/>
            <person name="Paten B."/>
            <person name="Wilson R."/>
            <person name="Chao H."/>
            <person name="Schneider V."/>
            <person name="Ventura M."/>
            <person name="Kronenberg Z."/>
            <person name="Murali S."/>
            <person name="Gordon D."/>
            <person name="Cantsilieris S."/>
            <person name="Munson K."/>
            <person name="Nelson B."/>
            <person name="Raja A."/>
            <person name="Underwood J."/>
            <person name="Diekhans M."/>
            <person name="Fiddes I."/>
            <person name="Haussler D."/>
            <person name="Eichler E."/>
        </authorList>
    </citation>
    <scope>NUCLEOTIDE SEQUENCE [LARGE SCALE GENOMIC DNA]</scope>
    <source>
        <strain evidence="8">Yerkes chimp pedigree #C0471</strain>
    </source>
</reference>
<accession>A0A2J8QU69</accession>
<name>A0A2J8QU69_PANTR</name>
<dbReference type="AlphaFoldDB" id="A0A2J8QU69"/>
<feature type="signal peptide" evidence="6">
    <location>
        <begin position="1"/>
        <end position="24"/>
    </location>
</feature>
<keyword evidence="2" id="KW-1003">Cell membrane</keyword>
<feature type="chain" id="PRO_5014408161" evidence="6">
    <location>
        <begin position="25"/>
        <end position="116"/>
    </location>
</feature>
<evidence type="ECO:0000256" key="1">
    <source>
        <dbReference type="ARBA" id="ARBA00004236"/>
    </source>
</evidence>
<dbReference type="InterPro" id="IPR013106">
    <property type="entry name" value="Ig_V-set"/>
</dbReference>
<dbReference type="InterPro" id="IPR036179">
    <property type="entry name" value="Ig-like_dom_sf"/>
</dbReference>
<dbReference type="GO" id="GO:0005886">
    <property type="term" value="C:plasma membrane"/>
    <property type="evidence" value="ECO:0007669"/>
    <property type="project" value="UniProtKB-SubCell"/>
</dbReference>
<dbReference type="Proteomes" id="UP000236370">
    <property type="component" value="Unassembled WGS sequence"/>
</dbReference>
<dbReference type="GO" id="GO:0002376">
    <property type="term" value="P:immune system process"/>
    <property type="evidence" value="ECO:0007669"/>
    <property type="project" value="UniProtKB-KW"/>
</dbReference>
<keyword evidence="3 6" id="KW-0732">Signal</keyword>
<protein>
    <submittedName>
        <fullName evidence="8">TRBV7-1 isoform 1</fullName>
    </submittedName>
</protein>
<evidence type="ECO:0000256" key="4">
    <source>
        <dbReference type="ARBA" id="ARBA00022859"/>
    </source>
</evidence>
<evidence type="ECO:0000256" key="6">
    <source>
        <dbReference type="SAM" id="SignalP"/>
    </source>
</evidence>
<dbReference type="PANTHER" id="PTHR23268:SF108">
    <property type="entry name" value="T CELL RECEPTOR BETA VARIABLE 7-2-RELATED"/>
    <property type="match status" value="1"/>
</dbReference>
<proteinExistence type="predicted"/>
<evidence type="ECO:0000256" key="3">
    <source>
        <dbReference type="ARBA" id="ARBA00022729"/>
    </source>
</evidence>
<organism evidence="8 9">
    <name type="scientific">Pan troglodytes</name>
    <name type="common">Chimpanzee</name>
    <dbReference type="NCBI Taxonomy" id="9598"/>
    <lineage>
        <taxon>Eukaryota</taxon>
        <taxon>Metazoa</taxon>
        <taxon>Chordata</taxon>
        <taxon>Craniata</taxon>
        <taxon>Vertebrata</taxon>
        <taxon>Euteleostomi</taxon>
        <taxon>Mammalia</taxon>
        <taxon>Eutheria</taxon>
        <taxon>Euarchontoglires</taxon>
        <taxon>Primates</taxon>
        <taxon>Haplorrhini</taxon>
        <taxon>Catarrhini</taxon>
        <taxon>Hominidae</taxon>
        <taxon>Pan</taxon>
    </lineage>
</organism>
<dbReference type="Pfam" id="PF07686">
    <property type="entry name" value="V-set"/>
    <property type="match status" value="1"/>
</dbReference>
<comment type="subcellular location">
    <subcellularLocation>
        <location evidence="1">Cell membrane</location>
    </subcellularLocation>
</comment>
<keyword evidence="4" id="KW-0391">Immunity</keyword>
<evidence type="ECO:0000256" key="2">
    <source>
        <dbReference type="ARBA" id="ARBA00022475"/>
    </source>
</evidence>
<comment type="caution">
    <text evidence="8">The sequence shown here is derived from an EMBL/GenBank/DDBJ whole genome shotgun (WGS) entry which is preliminary data.</text>
</comment>
<evidence type="ECO:0000259" key="7">
    <source>
        <dbReference type="Pfam" id="PF07686"/>
    </source>
</evidence>
<keyword evidence="5" id="KW-0472">Membrane</keyword>